<sequence>MRFYIVWLKQQKRIIFLFMIISQPACSRLLKNRIILTRCCHGILSIARCRCPDAYVYCGVRPIHIFGEYMQKNKKPTGVSRRVLQSIKHLQTDDFEGALVNLFPAIDQTAKRRRPKDGVGKRIKAFLEDEEKLISSIATGDCLCDGISITDALYKFGRTSIAHEGELDPRLEFNLNGSIQIGSDKWNLPIGYITGMCAAVIVAEENEAENFDDQLAIPLFGKQFPIESLWGNSHQIKTHICNEFRNSELFD</sequence>
<gene>
    <name evidence="1" type="ordered locus">PBPRB1194</name>
</gene>
<protein>
    <submittedName>
        <fullName evidence="1">Uncharacterized protein</fullName>
    </submittedName>
</protein>
<dbReference type="EMBL" id="CR378678">
    <property type="protein sequence ID" value="CAG23066.1"/>
    <property type="molecule type" value="Genomic_DNA"/>
</dbReference>
<evidence type="ECO:0000313" key="1">
    <source>
        <dbReference type="EMBL" id="CAG23066.1"/>
    </source>
</evidence>
<dbReference type="Proteomes" id="UP000000593">
    <property type="component" value="Chromosome 2"/>
</dbReference>
<name>Q6LI14_PHOPR</name>
<keyword evidence="2" id="KW-1185">Reference proteome</keyword>
<dbReference type="AlphaFoldDB" id="Q6LI14"/>
<accession>Q6LI14</accession>
<dbReference type="eggNOG" id="ENOG5033GPJ">
    <property type="taxonomic scope" value="Bacteria"/>
</dbReference>
<dbReference type="KEGG" id="ppr:PBPRB1194"/>
<evidence type="ECO:0000313" key="2">
    <source>
        <dbReference type="Proteomes" id="UP000000593"/>
    </source>
</evidence>
<organism evidence="1 2">
    <name type="scientific">Photobacterium profundum (strain SS9)</name>
    <dbReference type="NCBI Taxonomy" id="298386"/>
    <lineage>
        <taxon>Bacteria</taxon>
        <taxon>Pseudomonadati</taxon>
        <taxon>Pseudomonadota</taxon>
        <taxon>Gammaproteobacteria</taxon>
        <taxon>Vibrionales</taxon>
        <taxon>Vibrionaceae</taxon>
        <taxon>Photobacterium</taxon>
    </lineage>
</organism>
<proteinExistence type="predicted"/>
<reference evidence="2" key="1">
    <citation type="journal article" date="2005" name="Science">
        <title>Life at depth: Photobacterium profundum genome sequence and expression analysis.</title>
        <authorList>
            <person name="Vezzi A."/>
            <person name="Campanaro S."/>
            <person name="D'Angelo M."/>
            <person name="Simonato F."/>
            <person name="Vitulo N."/>
            <person name="Lauro F.M."/>
            <person name="Cestaro A."/>
            <person name="Malacrida G."/>
            <person name="Simionati B."/>
            <person name="Cannata N."/>
            <person name="Romualdi C."/>
            <person name="Bartlett D.H."/>
            <person name="Valle G."/>
        </authorList>
    </citation>
    <scope>NUCLEOTIDE SEQUENCE [LARGE SCALE GENOMIC DNA]</scope>
    <source>
        <strain evidence="2">ATCC BAA-1253 / SS9</strain>
    </source>
</reference>
<dbReference type="HOGENOM" id="CLU_096792_0_0_6"/>